<dbReference type="InterPro" id="IPR004837">
    <property type="entry name" value="NaCa_Exmemb"/>
</dbReference>
<evidence type="ECO:0000256" key="2">
    <source>
        <dbReference type="ARBA" id="ARBA00022448"/>
    </source>
</evidence>
<dbReference type="PANTHER" id="PTHR31503:SF42">
    <property type="entry name" value="VACUOLAR CATION_PROTON EXCHANGER"/>
    <property type="match status" value="1"/>
</dbReference>
<evidence type="ECO:0000313" key="11">
    <source>
        <dbReference type="Proteomes" id="UP001206925"/>
    </source>
</evidence>
<evidence type="ECO:0000259" key="9">
    <source>
        <dbReference type="Pfam" id="PF01699"/>
    </source>
</evidence>
<dbReference type="Proteomes" id="UP001206925">
    <property type="component" value="Unassembled WGS sequence"/>
</dbReference>
<dbReference type="GO" id="GO:0012505">
    <property type="term" value="C:endomembrane system"/>
    <property type="evidence" value="ECO:0007669"/>
    <property type="project" value="UniProtKB-SubCell"/>
</dbReference>
<sequence>MSKHAYVVGIIEEASETWGLSVSFMGIILLPIVGNAAEHAGAVIPFQEQIGKTYTYKNGISLGVALGSATQILMFVVPLCVILAWIMGIQMSLDFGLLETACLAFSIFLTAFTLQDSVSYFPCSTCEHCGKHQLGALKFKSHRTQSLIQIPQSRINQLNS</sequence>
<evidence type="ECO:0000256" key="5">
    <source>
        <dbReference type="ARBA" id="ARBA00022989"/>
    </source>
</evidence>
<keyword evidence="7 8" id="KW-0472">Membrane</keyword>
<dbReference type="Pfam" id="PF01699">
    <property type="entry name" value="Na_Ca_ex"/>
    <property type="match status" value="1"/>
</dbReference>
<keyword evidence="3" id="KW-0050">Antiport</keyword>
<dbReference type="GO" id="GO:0009705">
    <property type="term" value="C:plant-type vacuole membrane"/>
    <property type="evidence" value="ECO:0007669"/>
    <property type="project" value="TreeGrafter"/>
</dbReference>
<comment type="subcellular location">
    <subcellularLocation>
        <location evidence="1">Endomembrane system</location>
        <topology evidence="1">Multi-pass membrane protein</topology>
    </subcellularLocation>
</comment>
<dbReference type="GO" id="GO:0015369">
    <property type="term" value="F:calcium:proton antiporter activity"/>
    <property type="evidence" value="ECO:0007669"/>
    <property type="project" value="UniProtKB-ARBA"/>
</dbReference>
<feature type="domain" description="Sodium/calcium exchanger membrane region" evidence="9">
    <location>
        <begin position="6"/>
        <end position="118"/>
    </location>
</feature>
<keyword evidence="11" id="KW-1185">Reference proteome</keyword>
<feature type="transmembrane region" description="Helical" evidence="8">
    <location>
        <begin position="62"/>
        <end position="89"/>
    </location>
</feature>
<gene>
    <name evidence="10" type="ORF">M8C21_015282</name>
</gene>
<evidence type="ECO:0000256" key="8">
    <source>
        <dbReference type="SAM" id="Phobius"/>
    </source>
</evidence>
<dbReference type="PANTHER" id="PTHR31503">
    <property type="entry name" value="VACUOLAR CALCIUM ION TRANSPORTER"/>
    <property type="match status" value="1"/>
</dbReference>
<reference evidence="10" key="1">
    <citation type="submission" date="2022-06" db="EMBL/GenBank/DDBJ databases">
        <title>Uncovering the hologenomic basis of an extraordinary plant invasion.</title>
        <authorList>
            <person name="Bieker V.C."/>
            <person name="Martin M.D."/>
            <person name="Gilbert T."/>
            <person name="Hodgins K."/>
            <person name="Battlay P."/>
            <person name="Petersen B."/>
            <person name="Wilson J."/>
        </authorList>
    </citation>
    <scope>NUCLEOTIDE SEQUENCE</scope>
    <source>
        <strain evidence="10">AA19_3_7</strain>
        <tissue evidence="10">Leaf</tissue>
    </source>
</reference>
<comment type="caution">
    <text evidence="10">The sequence shown here is derived from an EMBL/GenBank/DDBJ whole genome shotgun (WGS) entry which is preliminary data.</text>
</comment>
<evidence type="ECO:0000256" key="6">
    <source>
        <dbReference type="ARBA" id="ARBA00023065"/>
    </source>
</evidence>
<evidence type="ECO:0000313" key="10">
    <source>
        <dbReference type="EMBL" id="KAI7728368.1"/>
    </source>
</evidence>
<feature type="transmembrane region" description="Helical" evidence="8">
    <location>
        <begin position="95"/>
        <end position="114"/>
    </location>
</feature>
<evidence type="ECO:0000256" key="1">
    <source>
        <dbReference type="ARBA" id="ARBA00004127"/>
    </source>
</evidence>
<evidence type="ECO:0000256" key="7">
    <source>
        <dbReference type="ARBA" id="ARBA00023136"/>
    </source>
</evidence>
<organism evidence="10 11">
    <name type="scientific">Ambrosia artemisiifolia</name>
    <name type="common">Common ragweed</name>
    <dbReference type="NCBI Taxonomy" id="4212"/>
    <lineage>
        <taxon>Eukaryota</taxon>
        <taxon>Viridiplantae</taxon>
        <taxon>Streptophyta</taxon>
        <taxon>Embryophyta</taxon>
        <taxon>Tracheophyta</taxon>
        <taxon>Spermatophyta</taxon>
        <taxon>Magnoliopsida</taxon>
        <taxon>eudicotyledons</taxon>
        <taxon>Gunneridae</taxon>
        <taxon>Pentapetalae</taxon>
        <taxon>asterids</taxon>
        <taxon>campanulids</taxon>
        <taxon>Asterales</taxon>
        <taxon>Asteraceae</taxon>
        <taxon>Asteroideae</taxon>
        <taxon>Heliantheae alliance</taxon>
        <taxon>Heliantheae</taxon>
        <taxon>Ambrosia</taxon>
    </lineage>
</organism>
<keyword evidence="5 8" id="KW-1133">Transmembrane helix</keyword>
<accession>A0AAD5G5N0</accession>
<evidence type="ECO:0000256" key="3">
    <source>
        <dbReference type="ARBA" id="ARBA00022449"/>
    </source>
</evidence>
<evidence type="ECO:0000256" key="4">
    <source>
        <dbReference type="ARBA" id="ARBA00022692"/>
    </source>
</evidence>
<protein>
    <recommendedName>
        <fullName evidence="9">Sodium/calcium exchanger membrane region domain-containing protein</fullName>
    </recommendedName>
</protein>
<keyword evidence="6" id="KW-0406">Ion transport</keyword>
<keyword evidence="4 8" id="KW-0812">Transmembrane</keyword>
<name>A0AAD5G5N0_AMBAR</name>
<dbReference type="InterPro" id="IPR044880">
    <property type="entry name" value="NCX_ion-bd_dom_sf"/>
</dbReference>
<proteinExistence type="predicted"/>
<dbReference type="EMBL" id="JAMZMK010011230">
    <property type="protein sequence ID" value="KAI7728368.1"/>
    <property type="molecule type" value="Genomic_DNA"/>
</dbReference>
<dbReference type="InterPro" id="IPR004713">
    <property type="entry name" value="CaH_exchang"/>
</dbReference>
<dbReference type="GO" id="GO:0006874">
    <property type="term" value="P:intracellular calcium ion homeostasis"/>
    <property type="evidence" value="ECO:0007669"/>
    <property type="project" value="TreeGrafter"/>
</dbReference>
<dbReference type="Gene3D" id="1.20.1420.30">
    <property type="entry name" value="NCX, central ion-binding region"/>
    <property type="match status" value="1"/>
</dbReference>
<dbReference type="AlphaFoldDB" id="A0AAD5G5N0"/>
<keyword evidence="2" id="KW-0813">Transport</keyword>